<keyword evidence="2 5" id="KW-0812">Transmembrane</keyword>
<reference evidence="6 7" key="1">
    <citation type="submission" date="2023-01" db="EMBL/GenBank/DDBJ databases">
        <title>Analysis of 21 Apiospora genomes using comparative genomics revels a genus with tremendous synthesis potential of carbohydrate active enzymes and secondary metabolites.</title>
        <authorList>
            <person name="Sorensen T."/>
        </authorList>
    </citation>
    <scope>NUCLEOTIDE SEQUENCE [LARGE SCALE GENOMIC DNA]</scope>
    <source>
        <strain evidence="6 7">CBS 20057</strain>
    </source>
</reference>
<evidence type="ECO:0000256" key="1">
    <source>
        <dbReference type="ARBA" id="ARBA00004141"/>
    </source>
</evidence>
<evidence type="ECO:0000313" key="7">
    <source>
        <dbReference type="Proteomes" id="UP001396898"/>
    </source>
</evidence>
<evidence type="ECO:0000256" key="3">
    <source>
        <dbReference type="ARBA" id="ARBA00022989"/>
    </source>
</evidence>
<dbReference type="PANTHER" id="PTHR48022">
    <property type="entry name" value="PLASTIDIC GLUCOSE TRANSPORTER 4"/>
    <property type="match status" value="1"/>
</dbReference>
<comment type="caution">
    <text evidence="6">The sequence shown here is derived from an EMBL/GenBank/DDBJ whole genome shotgun (WGS) entry which is preliminary data.</text>
</comment>
<feature type="transmembrane region" description="Helical" evidence="5">
    <location>
        <begin position="211"/>
        <end position="235"/>
    </location>
</feature>
<feature type="transmembrane region" description="Helical" evidence="5">
    <location>
        <begin position="247"/>
        <end position="269"/>
    </location>
</feature>
<dbReference type="PANTHER" id="PTHR48022:SF77">
    <property type="entry name" value="MAJOR FACILITATOR SUPERFAMILY (MFS) PROFILE DOMAIN-CONTAINING PROTEIN"/>
    <property type="match status" value="1"/>
</dbReference>
<evidence type="ECO:0000256" key="2">
    <source>
        <dbReference type="ARBA" id="ARBA00022692"/>
    </source>
</evidence>
<organism evidence="6 7">
    <name type="scientific">Apiospora marii</name>
    <dbReference type="NCBI Taxonomy" id="335849"/>
    <lineage>
        <taxon>Eukaryota</taxon>
        <taxon>Fungi</taxon>
        <taxon>Dikarya</taxon>
        <taxon>Ascomycota</taxon>
        <taxon>Pezizomycotina</taxon>
        <taxon>Sordariomycetes</taxon>
        <taxon>Xylariomycetidae</taxon>
        <taxon>Amphisphaeriales</taxon>
        <taxon>Apiosporaceae</taxon>
        <taxon>Apiospora</taxon>
    </lineage>
</organism>
<accession>A0ABR1SN39</accession>
<name>A0ABR1SN39_9PEZI</name>
<protein>
    <submittedName>
        <fullName evidence="6">General substrate transporter</fullName>
    </submittedName>
</protein>
<evidence type="ECO:0000256" key="5">
    <source>
        <dbReference type="SAM" id="Phobius"/>
    </source>
</evidence>
<dbReference type="Gene3D" id="1.20.1250.20">
    <property type="entry name" value="MFS general substrate transporter like domains"/>
    <property type="match status" value="1"/>
</dbReference>
<dbReference type="Proteomes" id="UP001396898">
    <property type="component" value="Unassembled WGS sequence"/>
</dbReference>
<dbReference type="Pfam" id="PF00083">
    <property type="entry name" value="Sugar_tr"/>
    <property type="match status" value="1"/>
</dbReference>
<comment type="subcellular location">
    <subcellularLocation>
        <location evidence="1">Membrane</location>
        <topology evidence="1">Multi-pass membrane protein</topology>
    </subcellularLocation>
</comment>
<keyword evidence="4 5" id="KW-0472">Membrane</keyword>
<dbReference type="EMBL" id="JAQQWI010000005">
    <property type="protein sequence ID" value="KAK8035724.1"/>
    <property type="molecule type" value="Genomic_DNA"/>
</dbReference>
<gene>
    <name evidence="6" type="ORF">PG991_001797</name>
</gene>
<feature type="transmembrane region" description="Helical" evidence="5">
    <location>
        <begin position="281"/>
        <end position="299"/>
    </location>
</feature>
<evidence type="ECO:0000313" key="6">
    <source>
        <dbReference type="EMBL" id="KAK8035724.1"/>
    </source>
</evidence>
<evidence type="ECO:0000256" key="4">
    <source>
        <dbReference type="ARBA" id="ARBA00023136"/>
    </source>
</evidence>
<dbReference type="InterPro" id="IPR036259">
    <property type="entry name" value="MFS_trans_sf"/>
</dbReference>
<dbReference type="InterPro" id="IPR005828">
    <property type="entry name" value="MFS_sugar_transport-like"/>
</dbReference>
<keyword evidence="3 5" id="KW-1133">Transmembrane helix</keyword>
<proteinExistence type="predicted"/>
<sequence>MPAFFPTAGYKLEPHSAGPVVCRAGPDVRGVWYLPKSPRCLLQKNRFGEAMLNPRLLGEGRFSGGEIEGEFSEHEVIINNTVQREHFKELFQDPRVGIVWNHMLMVGVVVNLKRTWFVIGTNVFLQLTGHNFTSVCGTYFIRTIGVVNRFTTTSVNTTINIVMTLVTQSLTDVVGRIPLMLASATVQTGVLFTMGGLGTNPDPLLSVKTGIVAMVTVFGVGFQLGWAPLAHVIAAEVPTQRLRDKTYAVGSVFNIVIQFLVSFSVPYLLNAEYAGLGSRVGFLFGSTAFGAVLFTWFCMPECSGRTLEEIDRLFLRGTAIRDFGKAGRVLDEDAVEVRTLEGMKEPGRGSQQDAP</sequence>
<dbReference type="InterPro" id="IPR050360">
    <property type="entry name" value="MFS_Sugar_Transporters"/>
</dbReference>
<dbReference type="SUPFAM" id="SSF103473">
    <property type="entry name" value="MFS general substrate transporter"/>
    <property type="match status" value="1"/>
</dbReference>
<keyword evidence="7" id="KW-1185">Reference proteome</keyword>